<evidence type="ECO:0000256" key="3">
    <source>
        <dbReference type="ARBA" id="ARBA00022801"/>
    </source>
</evidence>
<dbReference type="Pfam" id="PF01464">
    <property type="entry name" value="SLT"/>
    <property type="match status" value="1"/>
</dbReference>
<evidence type="ECO:0000256" key="4">
    <source>
        <dbReference type="ARBA" id="ARBA00022807"/>
    </source>
</evidence>
<gene>
    <name evidence="8" type="ORF">D7321_05455</name>
</gene>
<evidence type="ECO:0000256" key="2">
    <source>
        <dbReference type="ARBA" id="ARBA00022670"/>
    </source>
</evidence>
<dbReference type="SUPFAM" id="SSF58113">
    <property type="entry name" value="Apolipoprotein A-I"/>
    <property type="match status" value="1"/>
</dbReference>
<dbReference type="InterPro" id="IPR023346">
    <property type="entry name" value="Lysozyme-like_dom_sf"/>
</dbReference>
<dbReference type="PROSITE" id="PS51935">
    <property type="entry name" value="NLPC_P60"/>
    <property type="match status" value="1"/>
</dbReference>
<keyword evidence="4" id="KW-0788">Thiol protease</keyword>
<dbReference type="InterPro" id="IPR000064">
    <property type="entry name" value="NLP_P60_dom"/>
</dbReference>
<sequence>MADGKITIDIDIPVDKVKTDAQLIDQVLNALGKDAGKELDNSFEQSSNKVKQEADETSKEVNQKLSKPVQFKWTLDNKDVKDKTQQTDEEIKSVPKEVETKFSAVTDEAKSKTVELQNAFKAVPKSTETKNEVNNSDAKAKVEETKKELDSVPKDTKTKQTADNADLKEKAQQSKEEVNKVPKKHNTDLDATDKTKPATDNASKNADDAGKHFSKLHEIIKGTFIGNFAANAVQAGLSVIKNTLGGLITEGTHYNRLQQDMLAQWTTLTGSAGKGKELVKETNDLAIAAQNSTEMVNDLNQKFYAVTNSASKTRELSKSVLTLQDAFGQSDDAVKNFAMQWSQMIGNGKANAQDMMSIQNVFPKFMEELVAYEQKVTHNSKLTTSQVRDMMSAGKISADTMNTVLIGMGEKYKNATDNFSQTMDGMERTIHARIPVLAGAIVKPFQELKNPLLGKMSNWITSSGAEKSFENFGKSIAGIMNGVMTVINTFAVSFKANIAGAIQGSHLSDIGNSFRDIGKAVTPALQAIAGFIGVISGNIFKAFANLLTGIVSGFQGIGRQKSALDFSGVAKIFYSLSQAINAVMVYLQPLINKLGEFIGIFAKGAFSGIVTVFQDISSAIGKVASKLVDLIPQMDDTNKAVDGVAKHRAAIEKLGKVFGGLIATILAGKATFKVLDTMRFGFLGIAGTFSKIAKGKTLIEGLAKAFPNLTKAIKGVKGAFDLLKLAFMTNPFMATVAVLVALGIAFYEAYKHIKPFREWINKAAATVRKSFDGMVRNVKAFNKSFVKGFKAVIDWIKKNWLGLALLIVNPIAGGLKLLYDNNPKFKKWVDNLGKNISKGWSSIKKTTTKFFTDLPKNISKGMQAAIRWIKKNWLGLALLIVNPISGAVKLLYDNNPKFKKWVDSLGKTLQKGWDGMLKASHNFFKGLWTGIGNWGKQVSKNWGNFVKGLNDNRYVKAFKKGNLFGTLFKDAQSQMKDFGKKWDKTWKNNKKALSDSFKQMQKNTTNWGKDTHKWYDKFNSQFKKKWNNGWSNAKKNLVNSFDDMKRNTSNWGSNIHKWYDDFNKNFSKNWNRGWSDARKNLSNAWSKMQDRTSRFGSDMQDWLSNFGSNFKAGWKSLSKGVQNIFGDMWDTMKKLGKDAMGGLIDIVNAGISGINTVIYAFGGKGDTIKKIPKKFASGTGAFSGPRRAITEPTLAMVNDGFDSPETGNKEALFRPSTGEFGIFQGRNTTTMLMPGDEVLNASETAMVMQGMGITHFAKGTGWLGNITNSVGSFFGGIGSWVKDKVDDLKKYFDLAKKIISNPTQYVESIFNFKGFNSGQRSMKALANGLFDQANKNVQSFWKTLWNMVSGQFNGGAANSDLLAAAQKYGSGHPYVWGAKGADAFDCSGLVQYAVEHAFHKSFPAGSSAQYAATQSVDNPQPGDLVFFGAGGANHVGIYAGGDNYYSAQSPSASPNIGMGKISAVHEGPVSYRRIPGINALGKSGDNVKANSGLEKWIKKTIAPGFWKFIDKLNSLFNVSIGSGGPNSAPTGDHKHWLKQAGIPESWFNGLNSIIQQESGWRVNATNPSSGAYGIPQSLPGSKMASAGSDWRTNPITQLKWMYSYIKERYGSLQNALSFRAANGWYGNGGEFDKPEVIGVGEDGPEFVINPQKSTADHLIDKAILQRAKVAPESPTASLARIMEQVKYSSVAGYGTSDSSTVAGQNIVKVNNQGQAIDGNTVIKFIVSDKEMARATYPTIKMLQAHDITIKQQGGAVPIV</sequence>
<dbReference type="InterPro" id="IPR008258">
    <property type="entry name" value="Transglycosylase_SLT_dom_1"/>
</dbReference>
<evidence type="ECO:0000259" key="7">
    <source>
        <dbReference type="PROSITE" id="PS51935"/>
    </source>
</evidence>
<name>A0A9W3Z109_LACJH</name>
<dbReference type="SUPFAM" id="SSF54001">
    <property type="entry name" value="Cysteine proteinases"/>
    <property type="match status" value="1"/>
</dbReference>
<dbReference type="GO" id="GO:0008234">
    <property type="term" value="F:cysteine-type peptidase activity"/>
    <property type="evidence" value="ECO:0007669"/>
    <property type="project" value="UniProtKB-KW"/>
</dbReference>
<keyword evidence="6" id="KW-0812">Transmembrane</keyword>
<feature type="compositionally biased region" description="Basic and acidic residues" evidence="5">
    <location>
        <begin position="138"/>
        <end position="197"/>
    </location>
</feature>
<feature type="transmembrane region" description="Helical" evidence="6">
    <location>
        <begin position="732"/>
        <end position="750"/>
    </location>
</feature>
<evidence type="ECO:0000256" key="1">
    <source>
        <dbReference type="ARBA" id="ARBA00007074"/>
    </source>
</evidence>
<dbReference type="GO" id="GO:0006508">
    <property type="term" value="P:proteolysis"/>
    <property type="evidence" value="ECO:0007669"/>
    <property type="project" value="UniProtKB-KW"/>
</dbReference>
<evidence type="ECO:0000313" key="9">
    <source>
        <dbReference type="Proteomes" id="UP000283758"/>
    </source>
</evidence>
<dbReference type="Pfam" id="PF20155">
    <property type="entry name" value="TMP_3"/>
    <property type="match status" value="1"/>
</dbReference>
<proteinExistence type="inferred from homology"/>
<protein>
    <submittedName>
        <fullName evidence="8">Tail tape measure protein</fullName>
    </submittedName>
</protein>
<dbReference type="Gene3D" id="1.10.530.10">
    <property type="match status" value="1"/>
</dbReference>
<dbReference type="Pfam" id="PF00877">
    <property type="entry name" value="NLPC_P60"/>
    <property type="match status" value="1"/>
</dbReference>
<keyword evidence="6" id="KW-1133">Transmembrane helix</keyword>
<feature type="region of interest" description="Disordered" evidence="5">
    <location>
        <begin position="39"/>
        <end position="62"/>
    </location>
</feature>
<evidence type="ECO:0000256" key="6">
    <source>
        <dbReference type="SAM" id="Phobius"/>
    </source>
</evidence>
<dbReference type="Proteomes" id="UP000283758">
    <property type="component" value="Chromosome"/>
</dbReference>
<feature type="transmembrane region" description="Helical" evidence="6">
    <location>
        <begin position="800"/>
        <end position="819"/>
    </location>
</feature>
<dbReference type="PANTHER" id="PTHR47053">
    <property type="entry name" value="MUREIN DD-ENDOPEPTIDASE MEPH-RELATED"/>
    <property type="match status" value="1"/>
</dbReference>
<comment type="similarity">
    <text evidence="1">Belongs to the peptidase C40 family.</text>
</comment>
<feature type="domain" description="NlpC/P60" evidence="7">
    <location>
        <begin position="1355"/>
        <end position="1481"/>
    </location>
</feature>
<keyword evidence="2" id="KW-0645">Protease</keyword>
<evidence type="ECO:0000256" key="5">
    <source>
        <dbReference type="SAM" id="MobiDB-lite"/>
    </source>
</evidence>
<keyword evidence="3" id="KW-0378">Hydrolase</keyword>
<feature type="region of interest" description="Disordered" evidence="5">
    <location>
        <begin position="124"/>
        <end position="208"/>
    </location>
</feature>
<keyword evidence="6" id="KW-0472">Membrane</keyword>
<accession>A0A9W3Z109</accession>
<dbReference type="InterPro" id="IPR013491">
    <property type="entry name" value="Tape_meas_N"/>
</dbReference>
<reference evidence="8 9" key="1">
    <citation type="submission" date="2018-10" db="EMBL/GenBank/DDBJ databases">
        <title>Complete genome sequencing of Lactobacillus johnsonii ZLJ010.</title>
        <authorList>
            <person name="Zhang W."/>
            <person name="Ji H."/>
            <person name="Wang J."/>
            <person name="Zhang D."/>
            <person name="Liu H."/>
            <person name="Wang S."/>
            <person name="Wang Y."/>
        </authorList>
    </citation>
    <scope>NUCLEOTIDE SEQUENCE [LARGE SCALE GENOMIC DNA]</scope>
    <source>
        <strain evidence="8 9">ZLJ010</strain>
    </source>
</reference>
<dbReference type="Gene3D" id="3.90.1720.10">
    <property type="entry name" value="endopeptidase domain like (from Nostoc punctiforme)"/>
    <property type="match status" value="1"/>
</dbReference>
<dbReference type="NCBIfam" id="TIGR02675">
    <property type="entry name" value="tape_meas_nterm"/>
    <property type="match status" value="1"/>
</dbReference>
<dbReference type="InterPro" id="IPR051202">
    <property type="entry name" value="Peptidase_C40"/>
</dbReference>
<feature type="compositionally biased region" description="Basic and acidic residues" evidence="5">
    <location>
        <begin position="50"/>
        <end position="62"/>
    </location>
</feature>
<dbReference type="SUPFAM" id="SSF53955">
    <property type="entry name" value="Lysozyme-like"/>
    <property type="match status" value="1"/>
</dbReference>
<organism evidence="8 9">
    <name type="scientific">Lactobacillus johnsonii</name>
    <dbReference type="NCBI Taxonomy" id="33959"/>
    <lineage>
        <taxon>Bacteria</taxon>
        <taxon>Bacillati</taxon>
        <taxon>Bacillota</taxon>
        <taxon>Bacilli</taxon>
        <taxon>Lactobacillales</taxon>
        <taxon>Lactobacillaceae</taxon>
        <taxon>Lactobacillus</taxon>
    </lineage>
</organism>
<dbReference type="InterPro" id="IPR038765">
    <property type="entry name" value="Papain-like_cys_pep_sf"/>
</dbReference>
<dbReference type="EMBL" id="CP032680">
    <property type="protein sequence ID" value="AZZ67568.1"/>
    <property type="molecule type" value="Genomic_DNA"/>
</dbReference>
<evidence type="ECO:0000313" key="8">
    <source>
        <dbReference type="EMBL" id="AZZ67568.1"/>
    </source>
</evidence>
<dbReference type="RefSeq" id="WP_127835771.1">
    <property type="nucleotide sequence ID" value="NZ_CP032680.1"/>
</dbReference>
<dbReference type="PANTHER" id="PTHR47053:SF1">
    <property type="entry name" value="MUREIN DD-ENDOPEPTIDASE MEPH-RELATED"/>
    <property type="match status" value="1"/>
</dbReference>